<dbReference type="GO" id="GO:0005001">
    <property type="term" value="F:transmembrane receptor protein tyrosine phosphatase activity"/>
    <property type="evidence" value="ECO:0007669"/>
    <property type="project" value="UniProtKB-ARBA"/>
</dbReference>
<evidence type="ECO:0000256" key="2">
    <source>
        <dbReference type="ARBA" id="ARBA00013064"/>
    </source>
</evidence>
<keyword evidence="3" id="KW-0812">Transmembrane</keyword>
<sequence length="1374" mass="156780">MMLACERCVVGNEADFPEDNDEIMTTIAVLDGQEPEHLLYGSNVTVMCKTKLVSSSMWWTFKDHNVSESNGFVVERESENINDAQKFEVSFLHINNVSLDHVGEYKCYATNKSDLDFAKKEINVTLPPKVAQISKRIKTKLHNNVELYCIISGYPTPAITWYQDDKKLDTKLYETKTLNDTHYITTLQLNGITNKYNGTYVCEGNTARGSSKGVTDVLVLNKPEVTLDTVKAIGRTKIYLNWTVNDGNDPEHINYNIQYMVAGSTTWYYYRNAIEKDANSLVMSDFKPNTTYVLKIKASNEEGESVVSESLPVRTLLEDPQFEPEVKVTGVAMISITISWTEPPKELADYVQYYTLKLFNSDNTSVPLETIVPVSIKYHMFVDLAPATTYNFQVKACCEYSKECGPWSKVVNGTTMDGFAGPVSNASVECKFENISHTSCIHVSWKPPLNPHGTIVSYNVNLEGSATFINDKGVLENTTWGPKAKSISESTLSTRFYNVSANTNYTITVSAVTRTKKYGEKVELYCMMPPTVPDKQKLSRFNWRKIEEQGRWVFKLFMPRISERNGPICCYRIYLVRMEAQQKLAELPAPEELEIVSYRQAHRTPKGGAYVAEMFTSSTFHPEVFLGDEQVLNLTNSICEECAGLRPYSGFAGERNTHLNNTTINRVRRDSISNEPLPPYDGILDINSNYTGFVEILVRGYNGNNAMAVYSNYFMMMNPGPEVVAAPETGSVGIVVQVLCGLLVMALLLAVALCLLHRYTKQAHAQAVEMITFRASLRNLRGRQRLISLNPPDMCPIITSDLASAYIERHRDSDYGFQQEFELLPDRFNDRTTRASDARENVYKNRYPDIKAYDQTRVKLNQVDGIAGSDYINANYVLGYKERKKFICAQGPMDTTVNEFWRLIWEQNLEMILMLTNLEEYSKTKCAKYWPDKSEVDKVFGDISVTHVQEIRYSDYIVRELKLIRKGGKESEDRKITQYHYLVWKDFMAPEHPHGIIKFIKRINEVYSQERGSILVHCSAGVGRTGTLVALDCLLQQLKEEGQVAIFNAICDLRHQRNFLVQSLKQYIFIYRALMEVAQYGDTEISAAELKSTIEKLKRIDRDKTRSKMEEEFENIRNALEDRKSCSVASGEENREKNRDDTVIPYDRNRVILTPLSGKEHSTYINASFIEGYDNSESFIITQDPLESTITDFWRMISEQGVSVIVMLSELGEGRCPRYWPEDEFVYDHITVRYVQAESCPYYTRREIYVRNREGDELSVTHLQYHGWPTVDGEVPEVTRGLIELVDFAQAAVTQHGSPTPMVVHCHLGADRSSMFVGLSILVQQLRVEHRVDIFIVTRKLRSQRQAMISGYGQYEFLHRAILNYAELHGLCDI</sequence>
<evidence type="ECO:0000259" key="14">
    <source>
        <dbReference type="PROSITE" id="PS50835"/>
    </source>
</evidence>
<evidence type="ECO:0000256" key="4">
    <source>
        <dbReference type="ARBA" id="ARBA00022729"/>
    </source>
</evidence>
<dbReference type="GO" id="GO:0048666">
    <property type="term" value="P:neuron development"/>
    <property type="evidence" value="ECO:0007669"/>
    <property type="project" value="UniProtKB-ARBA"/>
</dbReference>
<feature type="domain" description="Fibronectin type-III" evidence="15">
    <location>
        <begin position="223"/>
        <end position="318"/>
    </location>
</feature>
<dbReference type="InterPro" id="IPR003598">
    <property type="entry name" value="Ig_sub2"/>
</dbReference>
<dbReference type="CDD" id="cd00063">
    <property type="entry name" value="FN3"/>
    <property type="match status" value="3"/>
</dbReference>
<keyword evidence="17" id="KW-1185">Reference proteome</keyword>
<feature type="domain" description="Fibronectin type-III" evidence="15">
    <location>
        <begin position="422"/>
        <end position="534"/>
    </location>
</feature>
<keyword evidence="6" id="KW-0904">Protein phosphatase</keyword>
<feature type="domain" description="Tyrosine specific protein phosphatases" evidence="13">
    <location>
        <begin position="997"/>
        <end position="1068"/>
    </location>
</feature>
<gene>
    <name evidence="16" type="ORF">QE152_g550</name>
</gene>
<dbReference type="InterPro" id="IPR003961">
    <property type="entry name" value="FN3_dom"/>
</dbReference>
<dbReference type="InterPro" id="IPR003599">
    <property type="entry name" value="Ig_sub"/>
</dbReference>
<dbReference type="GO" id="GO:0009653">
    <property type="term" value="P:anatomical structure morphogenesis"/>
    <property type="evidence" value="ECO:0007669"/>
    <property type="project" value="UniProtKB-ARBA"/>
</dbReference>
<dbReference type="FunFam" id="3.90.190.10:FF:000092">
    <property type="entry name" value="Tyrosine-protein phosphatase 69D"/>
    <property type="match status" value="1"/>
</dbReference>
<evidence type="ECO:0000256" key="8">
    <source>
        <dbReference type="ARBA" id="ARBA00023136"/>
    </source>
</evidence>
<dbReference type="PROSITE" id="PS50055">
    <property type="entry name" value="TYR_PHOSPHATASE_PTP"/>
    <property type="match status" value="2"/>
</dbReference>
<dbReference type="InterPro" id="IPR003595">
    <property type="entry name" value="Tyr_Pase_cat"/>
</dbReference>
<dbReference type="GO" id="GO:0016020">
    <property type="term" value="C:membrane"/>
    <property type="evidence" value="ECO:0007669"/>
    <property type="project" value="UniProtKB-SubCell"/>
</dbReference>
<feature type="domain" description="Tyrosine-protein phosphatase" evidence="12">
    <location>
        <begin position="1109"/>
        <end position="1365"/>
    </location>
</feature>
<evidence type="ECO:0000259" key="15">
    <source>
        <dbReference type="PROSITE" id="PS50853"/>
    </source>
</evidence>
<dbReference type="PROSITE" id="PS50056">
    <property type="entry name" value="TYR_PHOSPHATASE_2"/>
    <property type="match status" value="2"/>
</dbReference>
<evidence type="ECO:0000256" key="10">
    <source>
        <dbReference type="ARBA" id="ARBA00023319"/>
    </source>
</evidence>
<dbReference type="SMART" id="SM00194">
    <property type="entry name" value="PTPc"/>
    <property type="match status" value="2"/>
</dbReference>
<dbReference type="PANTHER" id="PTHR19134">
    <property type="entry name" value="RECEPTOR-TYPE TYROSINE-PROTEIN PHOSPHATASE"/>
    <property type="match status" value="1"/>
</dbReference>
<dbReference type="EC" id="3.1.3.48" evidence="2"/>
<feature type="domain" description="Tyrosine specific protein phosphatases" evidence="13">
    <location>
        <begin position="1280"/>
        <end position="1356"/>
    </location>
</feature>
<feature type="domain" description="Ig-like" evidence="14">
    <location>
        <begin position="128"/>
        <end position="215"/>
    </location>
</feature>
<evidence type="ECO:0000259" key="12">
    <source>
        <dbReference type="PROSITE" id="PS50055"/>
    </source>
</evidence>
<dbReference type="PROSITE" id="PS00383">
    <property type="entry name" value="TYR_PHOSPHATASE_1"/>
    <property type="match status" value="2"/>
</dbReference>
<feature type="domain" description="Fibronectin type-III" evidence="15">
    <location>
        <begin position="320"/>
        <end position="418"/>
    </location>
</feature>
<dbReference type="Pfam" id="PF00102">
    <property type="entry name" value="Y_phosphatase"/>
    <property type="match status" value="2"/>
</dbReference>
<feature type="domain" description="Tyrosine-protein phosphatase" evidence="12">
    <location>
        <begin position="817"/>
        <end position="1077"/>
    </location>
</feature>
<dbReference type="InterPro" id="IPR000387">
    <property type="entry name" value="Tyr_Pase_dom"/>
</dbReference>
<evidence type="ECO:0000256" key="7">
    <source>
        <dbReference type="ARBA" id="ARBA00022989"/>
    </source>
</evidence>
<dbReference type="PROSITE" id="PS50853">
    <property type="entry name" value="FN3"/>
    <property type="match status" value="3"/>
</dbReference>
<dbReference type="InterPro" id="IPR007110">
    <property type="entry name" value="Ig-like_dom"/>
</dbReference>
<proteinExistence type="predicted"/>
<dbReference type="Proteomes" id="UP001458880">
    <property type="component" value="Unassembled WGS sequence"/>
</dbReference>
<keyword evidence="5" id="KW-0378">Hydrolase</keyword>
<dbReference type="InterPro" id="IPR029021">
    <property type="entry name" value="Prot-tyrosine_phosphatase-like"/>
</dbReference>
<name>A0AAW1NKM4_POPJA</name>
<keyword evidence="9" id="KW-1015">Disulfide bond</keyword>
<dbReference type="SMART" id="SM00409">
    <property type="entry name" value="IG"/>
    <property type="match status" value="2"/>
</dbReference>
<evidence type="ECO:0000256" key="5">
    <source>
        <dbReference type="ARBA" id="ARBA00022801"/>
    </source>
</evidence>
<dbReference type="SUPFAM" id="SSF52799">
    <property type="entry name" value="(Phosphotyrosine protein) phosphatases II"/>
    <property type="match status" value="2"/>
</dbReference>
<dbReference type="PROSITE" id="PS50835">
    <property type="entry name" value="IG_LIKE"/>
    <property type="match status" value="2"/>
</dbReference>
<dbReference type="InterPro" id="IPR013783">
    <property type="entry name" value="Ig-like_fold"/>
</dbReference>
<keyword evidence="4" id="KW-0732">Signal</keyword>
<dbReference type="Gene3D" id="3.90.190.10">
    <property type="entry name" value="Protein tyrosine phosphatase superfamily"/>
    <property type="match status" value="2"/>
</dbReference>
<dbReference type="SUPFAM" id="SSF49265">
    <property type="entry name" value="Fibronectin type III"/>
    <property type="match status" value="2"/>
</dbReference>
<evidence type="ECO:0000256" key="1">
    <source>
        <dbReference type="ARBA" id="ARBA00004167"/>
    </source>
</evidence>
<dbReference type="SMART" id="SM00408">
    <property type="entry name" value="IGc2"/>
    <property type="match status" value="2"/>
</dbReference>
<accession>A0AAW1NKM4</accession>
<keyword evidence="8" id="KW-0472">Membrane</keyword>
<comment type="caution">
    <text evidence="16">The sequence shown here is derived from an EMBL/GenBank/DDBJ whole genome shotgun (WGS) entry which is preliminary data.</text>
</comment>
<organism evidence="16 17">
    <name type="scientific">Popillia japonica</name>
    <name type="common">Japanese beetle</name>
    <dbReference type="NCBI Taxonomy" id="7064"/>
    <lineage>
        <taxon>Eukaryota</taxon>
        <taxon>Metazoa</taxon>
        <taxon>Ecdysozoa</taxon>
        <taxon>Arthropoda</taxon>
        <taxon>Hexapoda</taxon>
        <taxon>Insecta</taxon>
        <taxon>Pterygota</taxon>
        <taxon>Neoptera</taxon>
        <taxon>Endopterygota</taxon>
        <taxon>Coleoptera</taxon>
        <taxon>Polyphaga</taxon>
        <taxon>Scarabaeiformia</taxon>
        <taxon>Scarabaeidae</taxon>
        <taxon>Rutelinae</taxon>
        <taxon>Popillia</taxon>
    </lineage>
</organism>
<comment type="subcellular location">
    <subcellularLocation>
        <location evidence="1">Membrane</location>
        <topology evidence="1">Single-pass membrane protein</topology>
    </subcellularLocation>
</comment>
<evidence type="ECO:0000313" key="16">
    <source>
        <dbReference type="EMBL" id="KAK9758560.1"/>
    </source>
</evidence>
<dbReference type="InterPro" id="IPR036179">
    <property type="entry name" value="Ig-like_dom_sf"/>
</dbReference>
<dbReference type="Pfam" id="PF13927">
    <property type="entry name" value="Ig_3"/>
    <property type="match status" value="1"/>
</dbReference>
<dbReference type="SMART" id="SM00404">
    <property type="entry name" value="PTPc_motif"/>
    <property type="match status" value="2"/>
</dbReference>
<feature type="domain" description="Ig-like" evidence="14">
    <location>
        <begin position="17"/>
        <end position="123"/>
    </location>
</feature>
<dbReference type="Pfam" id="PF00041">
    <property type="entry name" value="fn3"/>
    <property type="match status" value="3"/>
</dbReference>
<keyword evidence="10" id="KW-0393">Immunoglobulin domain</keyword>
<reference evidence="16 17" key="1">
    <citation type="journal article" date="2024" name="BMC Genomics">
        <title>De novo assembly and annotation of Popillia japonica's genome with initial clues to its potential as an invasive pest.</title>
        <authorList>
            <person name="Cucini C."/>
            <person name="Boschi S."/>
            <person name="Funari R."/>
            <person name="Cardaioli E."/>
            <person name="Iannotti N."/>
            <person name="Marturano G."/>
            <person name="Paoli F."/>
            <person name="Bruttini M."/>
            <person name="Carapelli A."/>
            <person name="Frati F."/>
            <person name="Nardi F."/>
        </authorList>
    </citation>
    <scope>NUCLEOTIDE SEQUENCE [LARGE SCALE GENOMIC DNA]</scope>
    <source>
        <strain evidence="16">DMR45628</strain>
    </source>
</reference>
<evidence type="ECO:0000259" key="13">
    <source>
        <dbReference type="PROSITE" id="PS50056"/>
    </source>
</evidence>
<comment type="catalytic activity">
    <reaction evidence="11">
        <text>O-phospho-L-tyrosyl-[protein] + H2O = L-tyrosyl-[protein] + phosphate</text>
        <dbReference type="Rhea" id="RHEA:10684"/>
        <dbReference type="Rhea" id="RHEA-COMP:10136"/>
        <dbReference type="Rhea" id="RHEA-COMP:20101"/>
        <dbReference type="ChEBI" id="CHEBI:15377"/>
        <dbReference type="ChEBI" id="CHEBI:43474"/>
        <dbReference type="ChEBI" id="CHEBI:46858"/>
        <dbReference type="ChEBI" id="CHEBI:61978"/>
        <dbReference type="EC" id="3.1.3.48"/>
    </reaction>
</comment>
<dbReference type="Gene3D" id="2.60.40.10">
    <property type="entry name" value="Immunoglobulins"/>
    <property type="match status" value="5"/>
</dbReference>
<dbReference type="PRINTS" id="PR00700">
    <property type="entry name" value="PRTYPHPHTASE"/>
</dbReference>
<evidence type="ECO:0000256" key="9">
    <source>
        <dbReference type="ARBA" id="ARBA00023157"/>
    </source>
</evidence>
<dbReference type="FunFam" id="3.90.190.10:FF:000102">
    <property type="entry name" value="Receptor-type tyrosine-protein phosphatase"/>
    <property type="match status" value="1"/>
</dbReference>
<evidence type="ECO:0000313" key="17">
    <source>
        <dbReference type="Proteomes" id="UP001458880"/>
    </source>
</evidence>
<dbReference type="InterPro" id="IPR016130">
    <property type="entry name" value="Tyr_Pase_AS"/>
</dbReference>
<dbReference type="EMBL" id="JASPKY010000003">
    <property type="protein sequence ID" value="KAK9758560.1"/>
    <property type="molecule type" value="Genomic_DNA"/>
</dbReference>
<dbReference type="SMART" id="SM00060">
    <property type="entry name" value="FN3"/>
    <property type="match status" value="3"/>
</dbReference>
<protein>
    <recommendedName>
        <fullName evidence="2">protein-tyrosine-phosphatase</fullName>
        <ecNumber evidence="2">3.1.3.48</ecNumber>
    </recommendedName>
</protein>
<evidence type="ECO:0000256" key="3">
    <source>
        <dbReference type="ARBA" id="ARBA00022692"/>
    </source>
</evidence>
<dbReference type="PANTHER" id="PTHR19134:SF495">
    <property type="entry name" value="TYROSINE-PROTEIN PHOSPHATASE 69D"/>
    <property type="match status" value="1"/>
</dbReference>
<dbReference type="CDD" id="cd00047">
    <property type="entry name" value="PTPc"/>
    <property type="match status" value="2"/>
</dbReference>
<evidence type="ECO:0000256" key="11">
    <source>
        <dbReference type="ARBA" id="ARBA00051722"/>
    </source>
</evidence>
<keyword evidence="7" id="KW-1133">Transmembrane helix</keyword>
<dbReference type="SUPFAM" id="SSF48726">
    <property type="entry name" value="Immunoglobulin"/>
    <property type="match status" value="2"/>
</dbReference>
<dbReference type="InterPro" id="IPR036116">
    <property type="entry name" value="FN3_sf"/>
</dbReference>
<dbReference type="CDD" id="cd00096">
    <property type="entry name" value="Ig"/>
    <property type="match status" value="2"/>
</dbReference>
<dbReference type="InterPro" id="IPR050348">
    <property type="entry name" value="Protein-Tyr_Phosphatase"/>
</dbReference>
<evidence type="ECO:0000256" key="6">
    <source>
        <dbReference type="ARBA" id="ARBA00022912"/>
    </source>
</evidence>
<dbReference type="InterPro" id="IPR000242">
    <property type="entry name" value="PTP_cat"/>
</dbReference>